<reference evidence="1" key="1">
    <citation type="journal article" date="2014" name="Front. Microbiol.">
        <title>High frequency of phylogenetically diverse reductive dehalogenase-homologous genes in deep subseafloor sedimentary metagenomes.</title>
        <authorList>
            <person name="Kawai M."/>
            <person name="Futagami T."/>
            <person name="Toyoda A."/>
            <person name="Takaki Y."/>
            <person name="Nishi S."/>
            <person name="Hori S."/>
            <person name="Arai W."/>
            <person name="Tsubouchi T."/>
            <person name="Morono Y."/>
            <person name="Uchiyama I."/>
            <person name="Ito T."/>
            <person name="Fujiyama A."/>
            <person name="Inagaki F."/>
            <person name="Takami H."/>
        </authorList>
    </citation>
    <scope>NUCLEOTIDE SEQUENCE</scope>
    <source>
        <strain evidence="1">Expedition CK06-06</strain>
    </source>
</reference>
<comment type="caution">
    <text evidence="1">The sequence shown here is derived from an EMBL/GenBank/DDBJ whole genome shotgun (WGS) entry which is preliminary data.</text>
</comment>
<protein>
    <submittedName>
        <fullName evidence="1">Uncharacterized protein</fullName>
    </submittedName>
</protein>
<dbReference type="AlphaFoldDB" id="X1FQP4"/>
<feature type="non-terminal residue" evidence="1">
    <location>
        <position position="1"/>
    </location>
</feature>
<organism evidence="1">
    <name type="scientific">marine sediment metagenome</name>
    <dbReference type="NCBI Taxonomy" id="412755"/>
    <lineage>
        <taxon>unclassified sequences</taxon>
        <taxon>metagenomes</taxon>
        <taxon>ecological metagenomes</taxon>
    </lineage>
</organism>
<accession>X1FQP4</accession>
<evidence type="ECO:0000313" key="1">
    <source>
        <dbReference type="EMBL" id="GAH31689.1"/>
    </source>
</evidence>
<proteinExistence type="predicted"/>
<gene>
    <name evidence="1" type="ORF">S03H2_21653</name>
</gene>
<name>X1FQP4_9ZZZZ</name>
<dbReference type="EMBL" id="BARU01011555">
    <property type="protein sequence ID" value="GAH31689.1"/>
    <property type="molecule type" value="Genomic_DNA"/>
</dbReference>
<sequence length="139" mass="15203">EQLSFVDRVEFNEIEDQWRVVENIGTFTPAFTPVGAGDALPYHCAPYIYFKTQRPKSIGKKFLFPFTEESQADSILEAPAIAALVAFAADMLTPKAVGGDATLTMGIPRTGIHSWFNFLVAVVGDIIGSQRRRRPGVGA</sequence>